<dbReference type="Proteomes" id="UP001242480">
    <property type="component" value="Unassembled WGS sequence"/>
</dbReference>
<feature type="region of interest" description="Disordered" evidence="1">
    <location>
        <begin position="1"/>
        <end position="20"/>
    </location>
</feature>
<accession>A0ABU0JGF3</accession>
<name>A0ABU0JGF3_9HYPH</name>
<feature type="transmembrane region" description="Helical" evidence="2">
    <location>
        <begin position="42"/>
        <end position="66"/>
    </location>
</feature>
<evidence type="ECO:0000256" key="1">
    <source>
        <dbReference type="SAM" id="MobiDB-lite"/>
    </source>
</evidence>
<dbReference type="RefSeq" id="WP_307281575.1">
    <property type="nucleotide sequence ID" value="NZ_JAUSVX010000016.1"/>
</dbReference>
<keyword evidence="4" id="KW-1185">Reference proteome</keyword>
<reference evidence="3 4" key="1">
    <citation type="submission" date="2023-07" db="EMBL/GenBank/DDBJ databases">
        <title>Genomic Encyclopedia of Type Strains, Phase IV (KMG-IV): sequencing the most valuable type-strain genomes for metagenomic binning, comparative biology and taxonomic classification.</title>
        <authorList>
            <person name="Goeker M."/>
        </authorList>
    </citation>
    <scope>NUCLEOTIDE SEQUENCE [LARGE SCALE GENOMIC DNA]</scope>
    <source>
        <strain evidence="3 4">DSM 19619</strain>
    </source>
</reference>
<protein>
    <recommendedName>
        <fullName evidence="5">PH domain-containing protein</fullName>
    </recommendedName>
</protein>
<sequence length="159" mass="17479">MAAAQRQDGGGASIGSVPSGPGMGDARKHLSNQYADGSEMDVGLLIAGLCSVMLLPAVVCCLRFIYGYRIRAENIEIVLFNRLPVYRIPIASIDTISKASWRQMGIGGLTLRLGNRIARHGLLIRRKNGWLRCVIITPDDNDAFIREFDLIKKHENSNV</sequence>
<evidence type="ECO:0000313" key="4">
    <source>
        <dbReference type="Proteomes" id="UP001242480"/>
    </source>
</evidence>
<keyword evidence="2" id="KW-1133">Transmembrane helix</keyword>
<keyword evidence="2" id="KW-0812">Transmembrane</keyword>
<dbReference type="EMBL" id="JAUSVX010000016">
    <property type="protein sequence ID" value="MDQ0473381.1"/>
    <property type="molecule type" value="Genomic_DNA"/>
</dbReference>
<comment type="caution">
    <text evidence="3">The sequence shown here is derived from an EMBL/GenBank/DDBJ whole genome shotgun (WGS) entry which is preliminary data.</text>
</comment>
<organism evidence="3 4">
    <name type="scientific">Labrys wisconsinensis</name>
    <dbReference type="NCBI Taxonomy" id="425677"/>
    <lineage>
        <taxon>Bacteria</taxon>
        <taxon>Pseudomonadati</taxon>
        <taxon>Pseudomonadota</taxon>
        <taxon>Alphaproteobacteria</taxon>
        <taxon>Hyphomicrobiales</taxon>
        <taxon>Xanthobacteraceae</taxon>
        <taxon>Labrys</taxon>
    </lineage>
</organism>
<keyword evidence="2" id="KW-0472">Membrane</keyword>
<evidence type="ECO:0000256" key="2">
    <source>
        <dbReference type="SAM" id="Phobius"/>
    </source>
</evidence>
<evidence type="ECO:0008006" key="5">
    <source>
        <dbReference type="Google" id="ProtNLM"/>
    </source>
</evidence>
<evidence type="ECO:0000313" key="3">
    <source>
        <dbReference type="EMBL" id="MDQ0473381.1"/>
    </source>
</evidence>
<gene>
    <name evidence="3" type="ORF">QO011_006417</name>
</gene>
<proteinExistence type="predicted"/>